<evidence type="ECO:0000256" key="3">
    <source>
        <dbReference type="ARBA" id="ARBA00022679"/>
    </source>
</evidence>
<dbReference type="Pfam" id="PF03254">
    <property type="entry name" value="XG_FTase"/>
    <property type="match status" value="1"/>
</dbReference>
<evidence type="ECO:0000256" key="2">
    <source>
        <dbReference type="ARBA" id="ARBA00022676"/>
    </source>
</evidence>
<protein>
    <recommendedName>
        <fullName evidence="7">Fucosyltransferase</fullName>
        <ecNumber evidence="7">2.4.1.-</ecNumber>
    </recommendedName>
</protein>
<keyword evidence="2 7" id="KW-0328">Glycosyltransferase</keyword>
<dbReference type="FunFam" id="3.40.50.11340:FF:000005">
    <property type="entry name" value="Galactoside 2-alpha-L-fucosyltransferase"/>
    <property type="match status" value="1"/>
</dbReference>
<evidence type="ECO:0000256" key="5">
    <source>
        <dbReference type="ARBA" id="ARBA00023180"/>
    </source>
</evidence>
<dbReference type="EC" id="2.4.1.-" evidence="7"/>
<comment type="function">
    <text evidence="7">May be involved in cell wall biosynthesis.</text>
</comment>
<dbReference type="GO" id="GO:0032580">
    <property type="term" value="C:Golgi cisterna membrane"/>
    <property type="evidence" value="ECO:0007669"/>
    <property type="project" value="UniProtKB-SubCell"/>
</dbReference>
<dbReference type="GO" id="GO:0042546">
    <property type="term" value="P:cell wall biogenesis"/>
    <property type="evidence" value="ECO:0007669"/>
    <property type="project" value="InterPro"/>
</dbReference>
<gene>
    <name evidence="8" type="primary">FUT8_0</name>
    <name evidence="8" type="ORF">g.94127</name>
</gene>
<proteinExistence type="inferred from homology"/>
<dbReference type="Gene3D" id="3.40.50.11340">
    <property type="match status" value="1"/>
</dbReference>
<keyword evidence="4 7" id="KW-0333">Golgi apparatus</keyword>
<evidence type="ECO:0000313" key="8">
    <source>
        <dbReference type="EMBL" id="JAT66551.1"/>
    </source>
</evidence>
<comment type="similarity">
    <text evidence="1 7">Belongs to the glycosyltransferase 37 family.</text>
</comment>
<evidence type="ECO:0000256" key="4">
    <source>
        <dbReference type="ARBA" id="ARBA00023034"/>
    </source>
</evidence>
<dbReference type="GO" id="GO:0008107">
    <property type="term" value="F:galactoside 2-alpha-L-fucosyltransferase activity"/>
    <property type="evidence" value="ECO:0007669"/>
    <property type="project" value="InterPro"/>
</dbReference>
<dbReference type="PANTHER" id="PTHR31889:SF2">
    <property type="entry name" value="FUCOSYLTRANSFERASE 3"/>
    <property type="match status" value="1"/>
</dbReference>
<feature type="non-terminal residue" evidence="8">
    <location>
        <position position="1"/>
    </location>
</feature>
<keyword evidence="5" id="KW-0325">Glycoprotein</keyword>
<evidence type="ECO:0000256" key="7">
    <source>
        <dbReference type="RuleBase" id="RU367004"/>
    </source>
</evidence>
<keyword evidence="6 7" id="KW-0961">Cell wall biogenesis/degradation</keyword>
<sequence length="274" mass="30436">LLLLLLPPGQECCTMGMGGASKHVGRREGKAASSGLEGPGETRACRRVWLVIACMAFLTLVFVSRAYRPPLVLIAGDASQQQQQQPIDDDFSTVAPDVNEVFYGPSSTPGVEYLGGLLAAGFDESTCLSRYQSTMYRKPSPHKPSPHLVQRLREYEEHHRRCAPHTAAYKKALELLNPGKSTSPAPEKETECKYVVWIPWRGLGNRMMTLASTFLYALLTDRIVLVDSRGKDLSGLFCEPFPDTTWLLPRDFPIADFNHFGRAHPLTYGNLLKN</sequence>
<evidence type="ECO:0000256" key="1">
    <source>
        <dbReference type="ARBA" id="ARBA00010481"/>
    </source>
</evidence>
<accession>A0A1D1ZIA9</accession>
<dbReference type="PANTHER" id="PTHR31889">
    <property type="entry name" value="FUCOSYLTRANSFERASE 2-RELATED"/>
    <property type="match status" value="1"/>
</dbReference>
<feature type="non-terminal residue" evidence="8">
    <location>
        <position position="274"/>
    </location>
</feature>
<organism evidence="8">
    <name type="scientific">Anthurium amnicola</name>
    <dbReference type="NCBI Taxonomy" id="1678845"/>
    <lineage>
        <taxon>Eukaryota</taxon>
        <taxon>Viridiplantae</taxon>
        <taxon>Streptophyta</taxon>
        <taxon>Embryophyta</taxon>
        <taxon>Tracheophyta</taxon>
        <taxon>Spermatophyta</taxon>
        <taxon>Magnoliopsida</taxon>
        <taxon>Liliopsida</taxon>
        <taxon>Araceae</taxon>
        <taxon>Pothoideae</taxon>
        <taxon>Potheae</taxon>
        <taxon>Anthurium</taxon>
    </lineage>
</organism>
<dbReference type="EMBL" id="GDJX01001385">
    <property type="protein sequence ID" value="JAT66551.1"/>
    <property type="molecule type" value="Transcribed_RNA"/>
</dbReference>
<keyword evidence="3 7" id="KW-0808">Transferase</keyword>
<evidence type="ECO:0000256" key="6">
    <source>
        <dbReference type="ARBA" id="ARBA00023316"/>
    </source>
</evidence>
<dbReference type="AlphaFoldDB" id="A0A1D1ZIA9"/>
<dbReference type="GO" id="GO:0071555">
    <property type="term" value="P:cell wall organization"/>
    <property type="evidence" value="ECO:0007669"/>
    <property type="project" value="UniProtKB-UniRule"/>
</dbReference>
<name>A0A1D1ZIA9_9ARAE</name>
<dbReference type="GO" id="GO:0009969">
    <property type="term" value="P:xyloglucan biosynthetic process"/>
    <property type="evidence" value="ECO:0007669"/>
    <property type="project" value="TreeGrafter"/>
</dbReference>
<dbReference type="InterPro" id="IPR004938">
    <property type="entry name" value="XG_FTase"/>
</dbReference>
<comment type="subcellular location">
    <subcellularLocation>
        <location evidence="7">Golgi apparatus</location>
        <location evidence="7">Golgi stack membrane</location>
        <topology evidence="7">Single-pass type II membrane protein</topology>
    </subcellularLocation>
</comment>
<reference evidence="8" key="1">
    <citation type="submission" date="2015-07" db="EMBL/GenBank/DDBJ databases">
        <title>Transcriptome Assembly of Anthurium amnicola.</title>
        <authorList>
            <person name="Suzuki J."/>
        </authorList>
    </citation>
    <scope>NUCLEOTIDE SEQUENCE</scope>
</reference>